<dbReference type="Proteomes" id="UP000478052">
    <property type="component" value="Unassembled WGS sequence"/>
</dbReference>
<proteinExistence type="predicted"/>
<protein>
    <submittedName>
        <fullName evidence="2">Uncharacterized protein</fullName>
    </submittedName>
</protein>
<dbReference type="AlphaFoldDB" id="A0A6G0VSN0"/>
<evidence type="ECO:0000313" key="3">
    <source>
        <dbReference type="Proteomes" id="UP000478052"/>
    </source>
</evidence>
<sequence>MTQVYELRDRTLIYLIGNDFNQIIGSKLPSNLEVLKVLFYNLRKVKLCLRQCASLVVKEVLVFWEKARIPVKDVQRYIDKLEKLYNNWRDLQKHASRKNQNQKNKEQAFIDEFDN</sequence>
<dbReference type="EMBL" id="VUJU01012919">
    <property type="protein sequence ID" value="KAF0706419.1"/>
    <property type="molecule type" value="Genomic_DNA"/>
</dbReference>
<name>A0A6G0VSN0_APHCR</name>
<evidence type="ECO:0000256" key="1">
    <source>
        <dbReference type="SAM" id="MobiDB-lite"/>
    </source>
</evidence>
<keyword evidence="3" id="KW-1185">Reference proteome</keyword>
<dbReference type="OrthoDB" id="8044640at2759"/>
<evidence type="ECO:0000313" key="2">
    <source>
        <dbReference type="EMBL" id="KAF0706419.1"/>
    </source>
</evidence>
<gene>
    <name evidence="2" type="ORF">FWK35_00027979</name>
</gene>
<feature type="region of interest" description="Disordered" evidence="1">
    <location>
        <begin position="95"/>
        <end position="115"/>
    </location>
</feature>
<reference evidence="2 3" key="1">
    <citation type="submission" date="2019-08" db="EMBL/GenBank/DDBJ databases">
        <title>Whole genome of Aphis craccivora.</title>
        <authorList>
            <person name="Voronova N.V."/>
            <person name="Shulinski R.S."/>
            <person name="Bandarenka Y.V."/>
            <person name="Zhorov D.G."/>
            <person name="Warner D."/>
        </authorList>
    </citation>
    <scope>NUCLEOTIDE SEQUENCE [LARGE SCALE GENOMIC DNA]</scope>
    <source>
        <strain evidence="2">180601</strain>
        <tissue evidence="2">Whole Body</tissue>
    </source>
</reference>
<accession>A0A6G0VSN0</accession>
<comment type="caution">
    <text evidence="2">The sequence shown here is derived from an EMBL/GenBank/DDBJ whole genome shotgun (WGS) entry which is preliminary data.</text>
</comment>
<organism evidence="2 3">
    <name type="scientific">Aphis craccivora</name>
    <name type="common">Cowpea aphid</name>
    <dbReference type="NCBI Taxonomy" id="307492"/>
    <lineage>
        <taxon>Eukaryota</taxon>
        <taxon>Metazoa</taxon>
        <taxon>Ecdysozoa</taxon>
        <taxon>Arthropoda</taxon>
        <taxon>Hexapoda</taxon>
        <taxon>Insecta</taxon>
        <taxon>Pterygota</taxon>
        <taxon>Neoptera</taxon>
        <taxon>Paraneoptera</taxon>
        <taxon>Hemiptera</taxon>
        <taxon>Sternorrhyncha</taxon>
        <taxon>Aphidomorpha</taxon>
        <taxon>Aphidoidea</taxon>
        <taxon>Aphididae</taxon>
        <taxon>Aphidini</taxon>
        <taxon>Aphis</taxon>
        <taxon>Aphis</taxon>
    </lineage>
</organism>